<name>A0A0F9M2S0_9ZZZZ</name>
<sequence length="57" mass="6526">MMKWLANATKKDAKVILNVWPDLKIGPPVPVELEKEELVGIYGNYPTVRKEKDEDTN</sequence>
<gene>
    <name evidence="1" type="ORF">LCGC14_1125350</name>
</gene>
<protein>
    <submittedName>
        <fullName evidence="1">Uncharacterized protein</fullName>
    </submittedName>
</protein>
<dbReference type="AlphaFoldDB" id="A0A0F9M2S0"/>
<reference evidence="1" key="1">
    <citation type="journal article" date="2015" name="Nature">
        <title>Complex archaea that bridge the gap between prokaryotes and eukaryotes.</title>
        <authorList>
            <person name="Spang A."/>
            <person name="Saw J.H."/>
            <person name="Jorgensen S.L."/>
            <person name="Zaremba-Niedzwiedzka K."/>
            <person name="Martijn J."/>
            <person name="Lind A.E."/>
            <person name="van Eijk R."/>
            <person name="Schleper C."/>
            <person name="Guy L."/>
            <person name="Ettema T.J."/>
        </authorList>
    </citation>
    <scope>NUCLEOTIDE SEQUENCE</scope>
</reference>
<organism evidence="1">
    <name type="scientific">marine sediment metagenome</name>
    <dbReference type="NCBI Taxonomy" id="412755"/>
    <lineage>
        <taxon>unclassified sequences</taxon>
        <taxon>metagenomes</taxon>
        <taxon>ecological metagenomes</taxon>
    </lineage>
</organism>
<comment type="caution">
    <text evidence="1">The sequence shown here is derived from an EMBL/GenBank/DDBJ whole genome shotgun (WGS) entry which is preliminary data.</text>
</comment>
<proteinExistence type="predicted"/>
<evidence type="ECO:0000313" key="1">
    <source>
        <dbReference type="EMBL" id="KKN01670.1"/>
    </source>
</evidence>
<accession>A0A0F9M2S0</accession>
<dbReference type="EMBL" id="LAZR01005236">
    <property type="protein sequence ID" value="KKN01670.1"/>
    <property type="molecule type" value="Genomic_DNA"/>
</dbReference>